<dbReference type="EMBL" id="GGEC01067793">
    <property type="protein sequence ID" value="MBX48277.1"/>
    <property type="molecule type" value="Transcribed_RNA"/>
</dbReference>
<sequence>MVEPIALTLVPNFLPMASERIGRRNGDLQIIQMEVTHTLTGSARSAAKISNLGKPCLAT</sequence>
<organism evidence="1">
    <name type="scientific">Rhizophora mucronata</name>
    <name type="common">Asiatic mangrove</name>
    <dbReference type="NCBI Taxonomy" id="61149"/>
    <lineage>
        <taxon>Eukaryota</taxon>
        <taxon>Viridiplantae</taxon>
        <taxon>Streptophyta</taxon>
        <taxon>Embryophyta</taxon>
        <taxon>Tracheophyta</taxon>
        <taxon>Spermatophyta</taxon>
        <taxon>Magnoliopsida</taxon>
        <taxon>eudicotyledons</taxon>
        <taxon>Gunneridae</taxon>
        <taxon>Pentapetalae</taxon>
        <taxon>rosids</taxon>
        <taxon>fabids</taxon>
        <taxon>Malpighiales</taxon>
        <taxon>Rhizophoraceae</taxon>
        <taxon>Rhizophora</taxon>
    </lineage>
</organism>
<protein>
    <submittedName>
        <fullName evidence="1">Uncharacterized protein</fullName>
    </submittedName>
</protein>
<accession>A0A2P2P0J8</accession>
<name>A0A2P2P0J8_RHIMU</name>
<evidence type="ECO:0000313" key="1">
    <source>
        <dbReference type="EMBL" id="MBX48277.1"/>
    </source>
</evidence>
<proteinExistence type="predicted"/>
<reference evidence="1" key="1">
    <citation type="submission" date="2018-02" db="EMBL/GenBank/DDBJ databases">
        <title>Rhizophora mucronata_Transcriptome.</title>
        <authorList>
            <person name="Meera S.P."/>
            <person name="Sreeshan A."/>
            <person name="Augustine A."/>
        </authorList>
    </citation>
    <scope>NUCLEOTIDE SEQUENCE</scope>
    <source>
        <tissue evidence="1">Leaf</tissue>
    </source>
</reference>
<dbReference type="AlphaFoldDB" id="A0A2P2P0J8"/>